<reference evidence="2" key="1">
    <citation type="submission" date="2014-03" db="EMBL/GenBank/DDBJ databases">
        <authorList>
            <person name="Aksoy S."/>
            <person name="Warren W."/>
            <person name="Wilson R.K."/>
        </authorList>
    </citation>
    <scope>NUCLEOTIDE SEQUENCE [LARGE SCALE GENOMIC DNA]</scope>
    <source>
        <strain evidence="2">IAEA</strain>
    </source>
</reference>
<dbReference type="VEuPathDB" id="VectorBase:GBRI033794"/>
<dbReference type="AlphaFoldDB" id="A0A1A9WVC0"/>
<evidence type="ECO:0000313" key="1">
    <source>
        <dbReference type="EnsemblMetazoa" id="GBRI033794-PA"/>
    </source>
</evidence>
<organism evidence="1 2">
    <name type="scientific">Glossina brevipalpis</name>
    <dbReference type="NCBI Taxonomy" id="37001"/>
    <lineage>
        <taxon>Eukaryota</taxon>
        <taxon>Metazoa</taxon>
        <taxon>Ecdysozoa</taxon>
        <taxon>Arthropoda</taxon>
        <taxon>Hexapoda</taxon>
        <taxon>Insecta</taxon>
        <taxon>Pterygota</taxon>
        <taxon>Neoptera</taxon>
        <taxon>Endopterygota</taxon>
        <taxon>Diptera</taxon>
        <taxon>Brachycera</taxon>
        <taxon>Muscomorpha</taxon>
        <taxon>Hippoboscoidea</taxon>
        <taxon>Glossinidae</taxon>
        <taxon>Glossina</taxon>
    </lineage>
</organism>
<sequence length="75" mass="8780">MFRIHTSEKAPGLMSPFMTPHTTEIFRPMTCQYLEMNRQHVFIENRNYLEALGKNQNIGNCAKASRMSRNNNPYT</sequence>
<protein>
    <submittedName>
        <fullName evidence="1">Uncharacterized protein</fullName>
    </submittedName>
</protein>
<keyword evidence="2" id="KW-1185">Reference proteome</keyword>
<dbReference type="EnsemblMetazoa" id="GBRI033794-RA">
    <property type="protein sequence ID" value="GBRI033794-PA"/>
    <property type="gene ID" value="GBRI033794"/>
</dbReference>
<name>A0A1A9WVC0_9MUSC</name>
<dbReference type="Proteomes" id="UP000091820">
    <property type="component" value="Unassembled WGS sequence"/>
</dbReference>
<evidence type="ECO:0000313" key="2">
    <source>
        <dbReference type="Proteomes" id="UP000091820"/>
    </source>
</evidence>
<proteinExistence type="predicted"/>
<accession>A0A1A9WVC0</accession>
<reference evidence="1" key="2">
    <citation type="submission" date="2020-05" db="UniProtKB">
        <authorList>
            <consortium name="EnsemblMetazoa"/>
        </authorList>
    </citation>
    <scope>IDENTIFICATION</scope>
    <source>
        <strain evidence="1">IAEA</strain>
    </source>
</reference>